<dbReference type="GO" id="GO:0005829">
    <property type="term" value="C:cytosol"/>
    <property type="evidence" value="ECO:0007669"/>
    <property type="project" value="TreeGrafter"/>
</dbReference>
<evidence type="ECO:0000313" key="10">
    <source>
        <dbReference type="Proteomes" id="UP000526083"/>
    </source>
</evidence>
<keyword evidence="6 8" id="KW-0560">Oxidoreductase</keyword>
<comment type="catalytic activity">
    <reaction evidence="7">
        <text>(6S)-5-methyl-5,6,7,8-tetrahydrofolate + NAD(+) = (6R)-5,10-methylene-5,6,7,8-tetrahydrofolate + NADH + H(+)</text>
        <dbReference type="Rhea" id="RHEA:19821"/>
        <dbReference type="ChEBI" id="CHEBI:15378"/>
        <dbReference type="ChEBI" id="CHEBI:15636"/>
        <dbReference type="ChEBI" id="CHEBI:18608"/>
        <dbReference type="ChEBI" id="CHEBI:57540"/>
        <dbReference type="ChEBI" id="CHEBI:57945"/>
        <dbReference type="EC" id="1.5.1.54"/>
    </reaction>
    <physiologicalReaction direction="right-to-left" evidence="7">
        <dbReference type="Rhea" id="RHEA:19823"/>
    </physiologicalReaction>
</comment>
<dbReference type="Pfam" id="PF02219">
    <property type="entry name" value="MTHFR"/>
    <property type="match status" value="1"/>
</dbReference>
<evidence type="ECO:0000256" key="3">
    <source>
        <dbReference type="ARBA" id="ARBA00006743"/>
    </source>
</evidence>
<dbReference type="GO" id="GO:0035999">
    <property type="term" value="P:tetrahydrofolate interconversion"/>
    <property type="evidence" value="ECO:0007669"/>
    <property type="project" value="UniProtKB-UniPathway"/>
</dbReference>
<reference evidence="9 10" key="1">
    <citation type="submission" date="2020-07" db="EMBL/GenBank/DDBJ databases">
        <title>Sequencing the genomes of 1000 actinobacteria strains.</title>
        <authorList>
            <person name="Klenk H.-P."/>
        </authorList>
    </citation>
    <scope>NUCLEOTIDE SEQUENCE [LARGE SCALE GENOMIC DNA]</scope>
    <source>
        <strain evidence="9 10">DSM 27576</strain>
    </source>
</reference>
<dbReference type="GO" id="GO:0071949">
    <property type="term" value="F:FAD binding"/>
    <property type="evidence" value="ECO:0007669"/>
    <property type="project" value="TreeGrafter"/>
</dbReference>
<accession>A0A7W3JRA4</accession>
<dbReference type="InterPro" id="IPR029041">
    <property type="entry name" value="FAD-linked_oxidoreductase-like"/>
</dbReference>
<keyword evidence="4 8" id="KW-0285">Flavoprotein</keyword>
<name>A0A7W3JRA4_9MICO</name>
<dbReference type="GO" id="GO:0009086">
    <property type="term" value="P:methionine biosynthetic process"/>
    <property type="evidence" value="ECO:0007669"/>
    <property type="project" value="TreeGrafter"/>
</dbReference>
<dbReference type="PANTHER" id="PTHR45754:SF3">
    <property type="entry name" value="METHYLENETETRAHYDROFOLATE REDUCTASE (NADPH)"/>
    <property type="match status" value="1"/>
</dbReference>
<evidence type="ECO:0000256" key="7">
    <source>
        <dbReference type="ARBA" id="ARBA00048628"/>
    </source>
</evidence>
<comment type="pathway">
    <text evidence="2 8">One-carbon metabolism; tetrahydrofolate interconversion.</text>
</comment>
<evidence type="ECO:0000313" key="9">
    <source>
        <dbReference type="EMBL" id="MBA8817493.1"/>
    </source>
</evidence>
<dbReference type="Proteomes" id="UP000526083">
    <property type="component" value="Unassembled WGS sequence"/>
</dbReference>
<proteinExistence type="inferred from homology"/>
<evidence type="ECO:0000256" key="6">
    <source>
        <dbReference type="ARBA" id="ARBA00023002"/>
    </source>
</evidence>
<sequence length="345" mass="35896">MVFGPCGGVREDAQCEAQDARCGFIDAPTPLWSPSALAAGHPDGLRDLRADTGGQHAGAIRFAERLRSEWVVTADLMLRATDSSVVADTSARLASVLSAAVLGELATAGPTLAPAHRAALIQASGLNVISALTCRDRNRVALEGELAALADVQVAAVLALTGDYPTRRDKDTSAAVFDLDSTRLAALAHRGGHLVAVAEQPAAHPVARRAERLRQKLNAGAEMCLVNMCGGADAVARFREDLEMIGAEIPLIPVIPVVLSAAAADGLSTLPGTVVEPSLREQLSRASQPEQVGIKYAVSLAHELAAISGVAGVHLSVFGMSDDPTGVRASLLLADIAHRIRMEGR</sequence>
<protein>
    <recommendedName>
        <fullName evidence="8">Methylenetetrahydrofolate reductase</fullName>
    </recommendedName>
</protein>
<dbReference type="Gene3D" id="3.20.20.220">
    <property type="match status" value="1"/>
</dbReference>
<dbReference type="PANTHER" id="PTHR45754">
    <property type="entry name" value="METHYLENETETRAHYDROFOLATE REDUCTASE"/>
    <property type="match status" value="1"/>
</dbReference>
<dbReference type="InterPro" id="IPR003171">
    <property type="entry name" value="Mehydrof_redctse-like"/>
</dbReference>
<comment type="similarity">
    <text evidence="3 8">Belongs to the methylenetetrahydrofolate reductase family.</text>
</comment>
<organism evidence="9 10">
    <name type="scientific">Microbacterium halimionae</name>
    <dbReference type="NCBI Taxonomy" id="1526413"/>
    <lineage>
        <taxon>Bacteria</taxon>
        <taxon>Bacillati</taxon>
        <taxon>Actinomycetota</taxon>
        <taxon>Actinomycetes</taxon>
        <taxon>Micrococcales</taxon>
        <taxon>Microbacteriaceae</taxon>
        <taxon>Microbacterium</taxon>
    </lineage>
</organism>
<evidence type="ECO:0000256" key="1">
    <source>
        <dbReference type="ARBA" id="ARBA00001974"/>
    </source>
</evidence>
<comment type="caution">
    <text evidence="9">The sequence shown here is derived from an EMBL/GenBank/DDBJ whole genome shotgun (WGS) entry which is preliminary data.</text>
</comment>
<dbReference type="UniPathway" id="UPA00193"/>
<dbReference type="EMBL" id="JACGWY010000007">
    <property type="protein sequence ID" value="MBA8817493.1"/>
    <property type="molecule type" value="Genomic_DNA"/>
</dbReference>
<dbReference type="AlphaFoldDB" id="A0A7W3JRA4"/>
<evidence type="ECO:0000256" key="5">
    <source>
        <dbReference type="ARBA" id="ARBA00022827"/>
    </source>
</evidence>
<dbReference type="SUPFAM" id="SSF51730">
    <property type="entry name" value="FAD-linked oxidoreductase"/>
    <property type="match status" value="1"/>
</dbReference>
<evidence type="ECO:0000256" key="4">
    <source>
        <dbReference type="ARBA" id="ARBA00022630"/>
    </source>
</evidence>
<comment type="cofactor">
    <cofactor evidence="1 8">
        <name>FAD</name>
        <dbReference type="ChEBI" id="CHEBI:57692"/>
    </cofactor>
</comment>
<evidence type="ECO:0000256" key="2">
    <source>
        <dbReference type="ARBA" id="ARBA00004777"/>
    </source>
</evidence>
<evidence type="ECO:0000256" key="8">
    <source>
        <dbReference type="RuleBase" id="RU003862"/>
    </source>
</evidence>
<gene>
    <name evidence="9" type="ORF">FHX48_002598</name>
</gene>
<dbReference type="GO" id="GO:0106312">
    <property type="term" value="F:methylenetetrahydrofolate reductase (NADH) activity"/>
    <property type="evidence" value="ECO:0007669"/>
    <property type="project" value="UniProtKB-EC"/>
</dbReference>
<dbReference type="RefSeq" id="WP_167046746.1">
    <property type="nucleotide sequence ID" value="NZ_JAAOZB010000001.1"/>
</dbReference>
<keyword evidence="10" id="KW-1185">Reference proteome</keyword>
<keyword evidence="5 8" id="KW-0274">FAD</keyword>